<accession>A0A9X0QV78</accession>
<dbReference type="InterPro" id="IPR029063">
    <property type="entry name" value="SAM-dependent_MTases_sf"/>
</dbReference>
<dbReference type="PANTHER" id="PTHR43464">
    <property type="entry name" value="METHYLTRANSFERASE"/>
    <property type="match status" value="1"/>
</dbReference>
<sequence length="225" mass="25828">MLKHRSDATEWMDEAAAGEPEFAAALRDLARISRMTMAHRPVLRFLDRLVAETGASSLSVLDVGCGGGDLLAEIDRWAARRGIAVALTGLDRSRWAARYATAAGVPARFITADLFELDPAERFDVVVCSLFTHHLRDPELVRFLRWIEDRAIRGWLISDLHRHWLPWVTVWLGFRLLRFAPMVIHDSTISFARAFTHADWQRLLAEAGVTARIRREFPFRWIVWR</sequence>
<dbReference type="Pfam" id="PF13489">
    <property type="entry name" value="Methyltransf_23"/>
    <property type="match status" value="1"/>
</dbReference>
<keyword evidence="5" id="KW-1185">Reference proteome</keyword>
<evidence type="ECO:0000256" key="1">
    <source>
        <dbReference type="ARBA" id="ARBA00022603"/>
    </source>
</evidence>
<keyword evidence="1 4" id="KW-0489">Methyltransferase</keyword>
<reference evidence="4" key="1">
    <citation type="submission" date="2020-08" db="EMBL/GenBank/DDBJ databases">
        <authorList>
            <person name="Hu Y."/>
            <person name="Nguyen S.V."/>
            <person name="Li F."/>
            <person name="Fanning S."/>
        </authorList>
    </citation>
    <scope>NUCLEOTIDE SEQUENCE</scope>
    <source>
        <strain evidence="4">SYSU D8009</strain>
    </source>
</reference>
<gene>
    <name evidence="4" type="ORF">H7965_03935</name>
</gene>
<protein>
    <submittedName>
        <fullName evidence="4">Methyltransferase domain-containing protein</fullName>
    </submittedName>
</protein>
<proteinExistence type="predicted"/>
<dbReference type="GO" id="GO:0008168">
    <property type="term" value="F:methyltransferase activity"/>
    <property type="evidence" value="ECO:0007669"/>
    <property type="project" value="UniProtKB-KW"/>
</dbReference>
<organism evidence="4 5">
    <name type="scientific">Siccirubricoccus deserti</name>
    <dbReference type="NCBI Taxonomy" id="2013562"/>
    <lineage>
        <taxon>Bacteria</taxon>
        <taxon>Pseudomonadati</taxon>
        <taxon>Pseudomonadota</taxon>
        <taxon>Alphaproteobacteria</taxon>
        <taxon>Acetobacterales</taxon>
        <taxon>Roseomonadaceae</taxon>
        <taxon>Siccirubricoccus</taxon>
    </lineage>
</organism>
<keyword evidence="2" id="KW-0808">Transferase</keyword>
<keyword evidence="3" id="KW-0949">S-adenosyl-L-methionine</keyword>
<dbReference type="AlphaFoldDB" id="A0A9X0QV78"/>
<dbReference type="CDD" id="cd02440">
    <property type="entry name" value="AdoMet_MTases"/>
    <property type="match status" value="1"/>
</dbReference>
<dbReference type="PANTHER" id="PTHR43464:SF19">
    <property type="entry name" value="UBIQUINONE BIOSYNTHESIS O-METHYLTRANSFERASE, MITOCHONDRIAL"/>
    <property type="match status" value="1"/>
</dbReference>
<name>A0A9X0QV78_9PROT</name>
<evidence type="ECO:0000313" key="4">
    <source>
        <dbReference type="EMBL" id="MBC4014466.1"/>
    </source>
</evidence>
<dbReference type="GO" id="GO:0032259">
    <property type="term" value="P:methylation"/>
    <property type="evidence" value="ECO:0007669"/>
    <property type="project" value="UniProtKB-KW"/>
</dbReference>
<comment type="caution">
    <text evidence="4">The sequence shown here is derived from an EMBL/GenBank/DDBJ whole genome shotgun (WGS) entry which is preliminary data.</text>
</comment>
<dbReference type="RefSeq" id="WP_186769235.1">
    <property type="nucleotide sequence ID" value="NZ_JACOMF010000003.1"/>
</dbReference>
<dbReference type="SUPFAM" id="SSF53335">
    <property type="entry name" value="S-adenosyl-L-methionine-dependent methyltransferases"/>
    <property type="match status" value="1"/>
</dbReference>
<evidence type="ECO:0000313" key="5">
    <source>
        <dbReference type="Proteomes" id="UP000600101"/>
    </source>
</evidence>
<dbReference type="Proteomes" id="UP000600101">
    <property type="component" value="Unassembled WGS sequence"/>
</dbReference>
<dbReference type="Gene3D" id="3.40.50.150">
    <property type="entry name" value="Vaccinia Virus protein VP39"/>
    <property type="match status" value="1"/>
</dbReference>
<dbReference type="EMBL" id="JACOMF010000003">
    <property type="protein sequence ID" value="MBC4014466.1"/>
    <property type="molecule type" value="Genomic_DNA"/>
</dbReference>
<evidence type="ECO:0000256" key="2">
    <source>
        <dbReference type="ARBA" id="ARBA00022679"/>
    </source>
</evidence>
<evidence type="ECO:0000256" key="3">
    <source>
        <dbReference type="ARBA" id="ARBA00022691"/>
    </source>
</evidence>